<feature type="compositionally biased region" description="Low complexity" evidence="4">
    <location>
        <begin position="601"/>
        <end position="611"/>
    </location>
</feature>
<feature type="compositionally biased region" description="Polar residues" evidence="4">
    <location>
        <begin position="917"/>
        <end position="931"/>
    </location>
</feature>
<keyword evidence="3" id="KW-0539">Nucleus</keyword>
<dbReference type="Gene3D" id="2.30.30.490">
    <property type="match status" value="1"/>
</dbReference>
<dbReference type="Gene3D" id="1.10.150.60">
    <property type="entry name" value="ARID DNA-binding domain"/>
    <property type="match status" value="1"/>
</dbReference>
<evidence type="ECO:0000256" key="4">
    <source>
        <dbReference type="SAM" id="MobiDB-lite"/>
    </source>
</evidence>
<dbReference type="InterPro" id="IPR043151">
    <property type="entry name" value="BAH_sf"/>
</dbReference>
<evidence type="ECO:0000256" key="3">
    <source>
        <dbReference type="ARBA" id="ARBA00023242"/>
    </source>
</evidence>
<feature type="compositionally biased region" description="Polar residues" evidence="4">
    <location>
        <begin position="853"/>
        <end position="879"/>
    </location>
</feature>
<accession>A0ABM3MUI5</accession>
<proteinExistence type="predicted"/>
<dbReference type="PROSITE" id="PS51011">
    <property type="entry name" value="ARID"/>
    <property type="match status" value="1"/>
</dbReference>
<feature type="region of interest" description="Disordered" evidence="4">
    <location>
        <begin position="550"/>
        <end position="611"/>
    </location>
</feature>
<feature type="region of interest" description="Disordered" evidence="4">
    <location>
        <begin position="853"/>
        <end position="931"/>
    </location>
</feature>
<feature type="domain" description="ARID" evidence="5">
    <location>
        <begin position="305"/>
        <end position="385"/>
    </location>
</feature>
<sequence length="1010" mass="112047">MDKPSFKLVGSPCGQHGQYTFYKALRLTGPRERIVAIGDFFFVRIWQDSELVSIGELQLLWTDRVSDQTLVSLRLYFLPENTPDGRGLHGEDEVLAINDKVVVRAEDLLSWVCAGDSWRWGLRAVWKGSCAPPAEPRHTAPLHHTKLDFSDIEREKSTIAVDAECPGVVVFSYPRYCRYRALLSRLEGIQGDWLRDSLVAALGGYAAPTKNTRILYCKDTFEYPELEGHEFVCNHLAPRLKGRPRGRRRRPPRSRSHSPSSPSPSRSSDSDHDRPPPQPRIQTPRRLTLRNGDKHSDEDEGKEATAEDKAFLMTLKKFYKDRNESFSAAYTLKDLSLRALYAWVRARGGYEAVCGRKLWRHAAAQPARARRHYERFLLPFEHHERRNGHKVNGRVDEPHTIATIEVADSPLRDVDKQPNLPEKRLRTPSPKHEPVNNETCEVKEEYIISKPAEELNREFLESLPKEEKFINVKPAEKLFDQKVDVKDPDADAKPILVDSSNVIDDSGCKVKDASVYGNELPQKVNSSGSEAVAAGADGSSLSSLSALGDKYVNGHHAPPAHQKSKPVGRSSLRAVRVKPARPNHAPANTPPIPPLRPESASSSPQPVVTTSTVGPPITNFGIHHPPAPISDDEIVEVPYKPKTPEIIDLDEYPESPQAVKKKKLDILKERGLEVTAIPTPAWPGPVPLTTINPILNTAPMTLNPAVQHQIMTQVQLFQMYNIVPPNYANGVRPPKITQGTSIFGSSGPEKTVYGNPKDPFMPPPHILHGAPVKPQKNVASSTPQTPPQDILDLTCKNPSLPPQKPAVEIVRVPPTPSPSKITSTPQNLAKNYTLIDGKAVVGSNLEITLVNPKSQHNSMKNRTPQKRSSNGKFMSTKTVTPPKDYPKAYTCPSPSGAHKKSPIVVPNYQVNPRDDPSPTSSTGSRDSQTPQNFQNVIKNHNLAQILEMQKTVPTVGPFMDPVYMSALYNSLGQMDQRQLAAYRDMMASQFRGYSGLLNMGAVTNTPTTKN</sequence>
<evidence type="ECO:0000256" key="1">
    <source>
        <dbReference type="ARBA" id="ARBA00023015"/>
    </source>
</evidence>
<feature type="compositionally biased region" description="Basic residues" evidence="4">
    <location>
        <begin position="241"/>
        <end position="256"/>
    </location>
</feature>
<evidence type="ECO:0000313" key="6">
    <source>
        <dbReference type="Proteomes" id="UP001652740"/>
    </source>
</evidence>
<gene>
    <name evidence="7" type="primary">LOC113516574</name>
</gene>
<organism evidence="6 7">
    <name type="scientific">Galleria mellonella</name>
    <name type="common">Greater wax moth</name>
    <dbReference type="NCBI Taxonomy" id="7137"/>
    <lineage>
        <taxon>Eukaryota</taxon>
        <taxon>Metazoa</taxon>
        <taxon>Ecdysozoa</taxon>
        <taxon>Arthropoda</taxon>
        <taxon>Hexapoda</taxon>
        <taxon>Insecta</taxon>
        <taxon>Pterygota</taxon>
        <taxon>Neoptera</taxon>
        <taxon>Endopterygota</taxon>
        <taxon>Lepidoptera</taxon>
        <taxon>Glossata</taxon>
        <taxon>Ditrysia</taxon>
        <taxon>Pyraloidea</taxon>
        <taxon>Pyralidae</taxon>
        <taxon>Galleriinae</taxon>
        <taxon>Galleria</taxon>
    </lineage>
</organism>
<dbReference type="InterPro" id="IPR001606">
    <property type="entry name" value="ARID_dom"/>
</dbReference>
<dbReference type="SMART" id="SM01014">
    <property type="entry name" value="ARID"/>
    <property type="match status" value="1"/>
</dbReference>
<keyword evidence="1" id="KW-0805">Transcription regulation</keyword>
<protein>
    <submittedName>
        <fullName evidence="7">AT-rich interactive domain-containing protein 5B-like</fullName>
    </submittedName>
</protein>
<feature type="compositionally biased region" description="Basic and acidic residues" evidence="4">
    <location>
        <begin position="410"/>
        <end position="436"/>
    </location>
</feature>
<dbReference type="Proteomes" id="UP001652740">
    <property type="component" value="Unplaced"/>
</dbReference>
<feature type="region of interest" description="Disordered" evidence="4">
    <location>
        <begin position="406"/>
        <end position="436"/>
    </location>
</feature>
<dbReference type="InterPro" id="IPR036431">
    <property type="entry name" value="ARID_dom_sf"/>
</dbReference>
<feature type="region of interest" description="Disordered" evidence="4">
    <location>
        <begin position="241"/>
        <end position="305"/>
    </location>
</feature>
<dbReference type="RefSeq" id="XP_052755022.1">
    <property type="nucleotide sequence ID" value="XM_052899062.1"/>
</dbReference>
<dbReference type="SUPFAM" id="SSF46774">
    <property type="entry name" value="ARID-like"/>
    <property type="match status" value="1"/>
</dbReference>
<evidence type="ECO:0000259" key="5">
    <source>
        <dbReference type="PROSITE" id="PS51011"/>
    </source>
</evidence>
<keyword evidence="6" id="KW-1185">Reference proteome</keyword>
<evidence type="ECO:0000256" key="2">
    <source>
        <dbReference type="ARBA" id="ARBA00023163"/>
    </source>
</evidence>
<reference evidence="7" key="1">
    <citation type="submission" date="2025-08" db="UniProtKB">
        <authorList>
            <consortium name="RefSeq"/>
        </authorList>
    </citation>
    <scope>IDENTIFICATION</scope>
    <source>
        <tissue evidence="7">Whole larvae</tissue>
    </source>
</reference>
<dbReference type="InterPro" id="IPR051232">
    <property type="entry name" value="ARID/SWI1_ChromRemod"/>
</dbReference>
<feature type="compositionally biased region" description="Basic and acidic residues" evidence="4">
    <location>
        <begin position="291"/>
        <end position="305"/>
    </location>
</feature>
<evidence type="ECO:0000313" key="7">
    <source>
        <dbReference type="RefSeq" id="XP_052755022.1"/>
    </source>
</evidence>
<dbReference type="CDD" id="cd16100">
    <property type="entry name" value="ARID"/>
    <property type="match status" value="1"/>
</dbReference>
<name>A0ABM3MUI5_GALME</name>
<feature type="compositionally biased region" description="Low complexity" evidence="4">
    <location>
        <begin position="257"/>
        <end position="267"/>
    </location>
</feature>
<keyword evidence="2" id="KW-0804">Transcription</keyword>
<dbReference type="SMART" id="SM00501">
    <property type="entry name" value="BRIGHT"/>
    <property type="match status" value="1"/>
</dbReference>
<dbReference type="PANTHER" id="PTHR13964:SF44">
    <property type="entry name" value="ARID DOMAIN-CONTAINING PROTEIN"/>
    <property type="match status" value="1"/>
</dbReference>
<dbReference type="GeneID" id="113516574"/>
<dbReference type="Pfam" id="PF01388">
    <property type="entry name" value="ARID"/>
    <property type="match status" value="1"/>
</dbReference>
<dbReference type="PANTHER" id="PTHR13964">
    <property type="entry name" value="RBP-RELATED"/>
    <property type="match status" value="1"/>
</dbReference>